<sequence>MNNALILEDNPEAMLWMRQRFQQVFPNMSVEEVISVAQAKHALSQSTFELALIDLHLPDGSGIEILREISRFHSNTLSIVVSIYDDDAHLFPALQSGAKGYLLKDMPSEQFEERLKMITYGEPALSPAIARKILKYFGQTPLVPSHDLTQRELEVLTLIAKGLTAQEAADMLKISSHTAKDYIKTIYRKLDISTRSEASLEAVRLGLVQP</sequence>
<feature type="modified residue" description="4-aspartylphosphate" evidence="3">
    <location>
        <position position="54"/>
    </location>
</feature>
<evidence type="ECO:0000256" key="1">
    <source>
        <dbReference type="ARBA" id="ARBA00022553"/>
    </source>
</evidence>
<dbReference type="PANTHER" id="PTHR43214">
    <property type="entry name" value="TWO-COMPONENT RESPONSE REGULATOR"/>
    <property type="match status" value="1"/>
</dbReference>
<reference evidence="6 7" key="2">
    <citation type="submission" date="2020-11" db="EMBL/GenBank/DDBJ databases">
        <title>Sulfur oxidizing isolate from Hospital Hole Sinkhole.</title>
        <authorList>
            <person name="Scott K.M."/>
        </authorList>
    </citation>
    <scope>NUCLEOTIDE SEQUENCE [LARGE SCALE GENOMIC DNA]</scope>
    <source>
        <strain evidence="6 7">HH1</strain>
    </source>
</reference>
<keyword evidence="1 3" id="KW-0597">Phosphoprotein</keyword>
<dbReference type="PROSITE" id="PS50110">
    <property type="entry name" value="RESPONSE_REGULATORY"/>
    <property type="match status" value="1"/>
</dbReference>
<dbReference type="Gene3D" id="1.10.10.10">
    <property type="entry name" value="Winged helix-like DNA-binding domain superfamily/Winged helix DNA-binding domain"/>
    <property type="match status" value="1"/>
</dbReference>
<evidence type="ECO:0000313" key="6">
    <source>
        <dbReference type="EMBL" id="MBF6057641.1"/>
    </source>
</evidence>
<protein>
    <submittedName>
        <fullName evidence="6">Response regulator transcription factor</fullName>
    </submittedName>
</protein>
<keyword evidence="2" id="KW-0238">DNA-binding</keyword>
<dbReference type="InterPro" id="IPR039420">
    <property type="entry name" value="WalR-like"/>
</dbReference>
<dbReference type="InterPro" id="IPR036388">
    <property type="entry name" value="WH-like_DNA-bd_sf"/>
</dbReference>
<evidence type="ECO:0000259" key="5">
    <source>
        <dbReference type="PROSITE" id="PS50110"/>
    </source>
</evidence>
<dbReference type="CDD" id="cd06170">
    <property type="entry name" value="LuxR_C_like"/>
    <property type="match status" value="1"/>
</dbReference>
<dbReference type="InterPro" id="IPR001789">
    <property type="entry name" value="Sig_transdc_resp-reg_receiver"/>
</dbReference>
<dbReference type="InterPro" id="IPR000792">
    <property type="entry name" value="Tscrpt_reg_LuxR_C"/>
</dbReference>
<organism evidence="6 7">
    <name type="scientific">Thiomicrorhabdus heinhorstiae</name>
    <dbReference type="NCBI Taxonomy" id="2748010"/>
    <lineage>
        <taxon>Bacteria</taxon>
        <taxon>Pseudomonadati</taxon>
        <taxon>Pseudomonadota</taxon>
        <taxon>Gammaproteobacteria</taxon>
        <taxon>Thiotrichales</taxon>
        <taxon>Piscirickettsiaceae</taxon>
        <taxon>Thiomicrorhabdus</taxon>
    </lineage>
</organism>
<dbReference type="Proteomes" id="UP001193680">
    <property type="component" value="Unassembled WGS sequence"/>
</dbReference>
<evidence type="ECO:0000256" key="2">
    <source>
        <dbReference type="ARBA" id="ARBA00023125"/>
    </source>
</evidence>
<dbReference type="EMBL" id="JACBGI020000005">
    <property type="protein sequence ID" value="MBF6057641.1"/>
    <property type="molecule type" value="Genomic_DNA"/>
</dbReference>
<dbReference type="SUPFAM" id="SSF52172">
    <property type="entry name" value="CheY-like"/>
    <property type="match status" value="1"/>
</dbReference>
<evidence type="ECO:0000313" key="7">
    <source>
        <dbReference type="Proteomes" id="UP001193680"/>
    </source>
</evidence>
<dbReference type="SUPFAM" id="SSF46894">
    <property type="entry name" value="C-terminal effector domain of the bipartite response regulators"/>
    <property type="match status" value="1"/>
</dbReference>
<dbReference type="RefSeq" id="WP_185977783.1">
    <property type="nucleotide sequence ID" value="NZ_JACBGI020000005.1"/>
</dbReference>
<reference evidence="6 7" key="1">
    <citation type="submission" date="2020-06" db="EMBL/GenBank/DDBJ databases">
        <authorList>
            <person name="Scott K."/>
        </authorList>
    </citation>
    <scope>NUCLEOTIDE SEQUENCE [LARGE SCALE GENOMIC DNA]</scope>
    <source>
        <strain evidence="6 7">HH1</strain>
    </source>
</reference>
<dbReference type="SMART" id="SM00421">
    <property type="entry name" value="HTH_LUXR"/>
    <property type="match status" value="1"/>
</dbReference>
<name>A0ABS0BUY3_9GAMM</name>
<evidence type="ECO:0000259" key="4">
    <source>
        <dbReference type="PROSITE" id="PS50043"/>
    </source>
</evidence>
<dbReference type="Pfam" id="PF00196">
    <property type="entry name" value="GerE"/>
    <property type="match status" value="1"/>
</dbReference>
<feature type="domain" description="Response regulatory" evidence="5">
    <location>
        <begin position="3"/>
        <end position="119"/>
    </location>
</feature>
<dbReference type="PANTHER" id="PTHR43214:SF43">
    <property type="entry name" value="TWO-COMPONENT RESPONSE REGULATOR"/>
    <property type="match status" value="1"/>
</dbReference>
<dbReference type="PROSITE" id="PS50043">
    <property type="entry name" value="HTH_LUXR_2"/>
    <property type="match status" value="1"/>
</dbReference>
<dbReference type="PRINTS" id="PR00038">
    <property type="entry name" value="HTHLUXR"/>
</dbReference>
<dbReference type="InterPro" id="IPR058245">
    <property type="entry name" value="NreC/VraR/RcsB-like_REC"/>
</dbReference>
<dbReference type="SMART" id="SM00448">
    <property type="entry name" value="REC"/>
    <property type="match status" value="1"/>
</dbReference>
<keyword evidence="7" id="KW-1185">Reference proteome</keyword>
<feature type="domain" description="HTH luxR-type" evidence="4">
    <location>
        <begin position="141"/>
        <end position="206"/>
    </location>
</feature>
<dbReference type="InterPro" id="IPR016032">
    <property type="entry name" value="Sig_transdc_resp-reg_C-effctor"/>
</dbReference>
<dbReference type="Pfam" id="PF00072">
    <property type="entry name" value="Response_reg"/>
    <property type="match status" value="1"/>
</dbReference>
<evidence type="ECO:0000256" key="3">
    <source>
        <dbReference type="PROSITE-ProRule" id="PRU00169"/>
    </source>
</evidence>
<dbReference type="InterPro" id="IPR011006">
    <property type="entry name" value="CheY-like_superfamily"/>
</dbReference>
<accession>A0ABS0BUY3</accession>
<dbReference type="CDD" id="cd17535">
    <property type="entry name" value="REC_NarL-like"/>
    <property type="match status" value="1"/>
</dbReference>
<comment type="caution">
    <text evidence="6">The sequence shown here is derived from an EMBL/GenBank/DDBJ whole genome shotgun (WGS) entry which is preliminary data.</text>
</comment>
<proteinExistence type="predicted"/>
<gene>
    <name evidence="6" type="ORF">H8792_004735</name>
</gene>
<dbReference type="Gene3D" id="3.40.50.2300">
    <property type="match status" value="1"/>
</dbReference>